<dbReference type="GeneID" id="108557183"/>
<dbReference type="Proteomes" id="UP000695000">
    <property type="component" value="Unplaced"/>
</dbReference>
<proteinExistence type="predicted"/>
<dbReference type="PANTHER" id="PTHR37685:SF1">
    <property type="entry name" value="GEO11136P1-RELATED"/>
    <property type="match status" value="1"/>
</dbReference>
<evidence type="ECO:0000313" key="1">
    <source>
        <dbReference type="Proteomes" id="UP000695000"/>
    </source>
</evidence>
<organism evidence="1 2">
    <name type="scientific">Nicrophorus vespilloides</name>
    <name type="common">Boreal carrion beetle</name>
    <dbReference type="NCBI Taxonomy" id="110193"/>
    <lineage>
        <taxon>Eukaryota</taxon>
        <taxon>Metazoa</taxon>
        <taxon>Ecdysozoa</taxon>
        <taxon>Arthropoda</taxon>
        <taxon>Hexapoda</taxon>
        <taxon>Insecta</taxon>
        <taxon>Pterygota</taxon>
        <taxon>Neoptera</taxon>
        <taxon>Endopterygota</taxon>
        <taxon>Coleoptera</taxon>
        <taxon>Polyphaga</taxon>
        <taxon>Staphyliniformia</taxon>
        <taxon>Silphidae</taxon>
        <taxon>Nicrophorinae</taxon>
        <taxon>Nicrophorus</taxon>
    </lineage>
</organism>
<keyword evidence="1" id="KW-1185">Reference proteome</keyword>
<dbReference type="RefSeq" id="XP_017769102.1">
    <property type="nucleotide sequence ID" value="XM_017913613.1"/>
</dbReference>
<dbReference type="InterPro" id="IPR031734">
    <property type="entry name" value="MBF2"/>
</dbReference>
<sequence>MIVGYNQSVVVVPNKSNNSNDNCLPIGYDVPNSHSLFAGCVKRNDTLLFSTFVNKPAHWYKTNNKVLYYAPGYYRNTTITGIRCYDLKGNNSDGYANVLYGGVGYRDAKIRLFNTMANRKLNFRVEIYGHP</sequence>
<gene>
    <name evidence="2" type="primary">LOC108557183</name>
</gene>
<name>A0ABM1M3F2_NICVS</name>
<dbReference type="PANTHER" id="PTHR37685">
    <property type="entry name" value="GEO11136P1-RELATED"/>
    <property type="match status" value="1"/>
</dbReference>
<reference evidence="2" key="1">
    <citation type="submission" date="2025-08" db="UniProtKB">
        <authorList>
            <consortium name="RefSeq"/>
        </authorList>
    </citation>
    <scope>IDENTIFICATION</scope>
    <source>
        <tissue evidence="2">Whole Larva</tissue>
    </source>
</reference>
<evidence type="ECO:0000313" key="2">
    <source>
        <dbReference type="RefSeq" id="XP_017769102.1"/>
    </source>
</evidence>
<accession>A0ABM1M3F2</accession>
<protein>
    <submittedName>
        <fullName evidence="2">Uncharacterized protein LOC108557183</fullName>
    </submittedName>
</protein>
<dbReference type="Pfam" id="PF15868">
    <property type="entry name" value="MBF2"/>
    <property type="match status" value="1"/>
</dbReference>